<dbReference type="Pfam" id="PF09945">
    <property type="entry name" value="DUF2177"/>
    <property type="match status" value="1"/>
</dbReference>
<dbReference type="EMBL" id="LCCU01000004">
    <property type="protein sequence ID" value="KKS39113.1"/>
    <property type="molecule type" value="Genomic_DNA"/>
</dbReference>
<sequence length="134" mass="14836">MINFLKLYFISLPVLLIIDSVWLLFVAPKFYKTHIGFLMTDKPNLVAALIFYLLFIAGLVIFVVQPGLESHSLLNTLLKGALFGLVCYATYDLTNQATINNWPTIVTVVDLIWGTLLTASVSGVVFVIASKLNV</sequence>
<evidence type="ECO:0000313" key="3">
    <source>
        <dbReference type="Proteomes" id="UP000033847"/>
    </source>
</evidence>
<comment type="caution">
    <text evidence="2">The sequence shown here is derived from an EMBL/GenBank/DDBJ whole genome shotgun (WGS) entry which is preliminary data.</text>
</comment>
<dbReference type="InterPro" id="IPR018687">
    <property type="entry name" value="DUF2177_membr"/>
</dbReference>
<reference evidence="2 3" key="1">
    <citation type="journal article" date="2015" name="Nature">
        <title>rRNA introns, odd ribosomes, and small enigmatic genomes across a large radiation of phyla.</title>
        <authorList>
            <person name="Brown C.T."/>
            <person name="Hug L.A."/>
            <person name="Thomas B.C."/>
            <person name="Sharon I."/>
            <person name="Castelle C.J."/>
            <person name="Singh A."/>
            <person name="Wilkins M.J."/>
            <person name="Williams K.H."/>
            <person name="Banfield J.F."/>
        </authorList>
    </citation>
    <scope>NUCLEOTIDE SEQUENCE [LARGE SCALE GENOMIC DNA]</scope>
</reference>
<evidence type="ECO:0000256" key="1">
    <source>
        <dbReference type="SAM" id="Phobius"/>
    </source>
</evidence>
<proteinExistence type="predicted"/>
<gene>
    <name evidence="2" type="ORF">UV00_C0004G0039</name>
</gene>
<organism evidence="2 3">
    <name type="scientific">candidate division WWE3 bacterium GW2011_GWF1_42_14</name>
    <dbReference type="NCBI Taxonomy" id="1619138"/>
    <lineage>
        <taxon>Bacteria</taxon>
        <taxon>Katanobacteria</taxon>
    </lineage>
</organism>
<feature type="transmembrane region" description="Helical" evidence="1">
    <location>
        <begin position="7"/>
        <end position="25"/>
    </location>
</feature>
<feature type="transmembrane region" description="Helical" evidence="1">
    <location>
        <begin position="73"/>
        <end position="91"/>
    </location>
</feature>
<feature type="transmembrane region" description="Helical" evidence="1">
    <location>
        <begin position="111"/>
        <end position="129"/>
    </location>
</feature>
<name>A0A0G1BNT1_UNCKA</name>
<accession>A0A0G1BNT1</accession>
<evidence type="ECO:0000313" key="2">
    <source>
        <dbReference type="EMBL" id="KKS39113.1"/>
    </source>
</evidence>
<dbReference type="Proteomes" id="UP000033847">
    <property type="component" value="Unassembled WGS sequence"/>
</dbReference>
<dbReference type="PATRIC" id="fig|1619138.3.peg.291"/>
<evidence type="ECO:0008006" key="4">
    <source>
        <dbReference type="Google" id="ProtNLM"/>
    </source>
</evidence>
<dbReference type="AlphaFoldDB" id="A0A0G1BNT1"/>
<keyword evidence="1" id="KW-0472">Membrane</keyword>
<feature type="transmembrane region" description="Helical" evidence="1">
    <location>
        <begin position="45"/>
        <end position="64"/>
    </location>
</feature>
<protein>
    <recommendedName>
        <fullName evidence="4">DUF2177 domain-containing protein</fullName>
    </recommendedName>
</protein>
<keyword evidence="1" id="KW-0812">Transmembrane</keyword>
<keyword evidence="1" id="KW-1133">Transmembrane helix</keyword>